<dbReference type="Pfam" id="PF13899">
    <property type="entry name" value="Thioredoxin_7"/>
    <property type="match status" value="1"/>
</dbReference>
<dbReference type="GO" id="GO:0015035">
    <property type="term" value="F:protein-disulfide reductase activity"/>
    <property type="evidence" value="ECO:0007669"/>
    <property type="project" value="TreeGrafter"/>
</dbReference>
<feature type="domain" description="Thioredoxin" evidence="1">
    <location>
        <begin position="12"/>
        <end position="158"/>
    </location>
</feature>
<dbReference type="PROSITE" id="PS51352">
    <property type="entry name" value="THIOREDOXIN_2"/>
    <property type="match status" value="1"/>
</dbReference>
<keyword evidence="3" id="KW-1185">Reference proteome</keyword>
<dbReference type="AlphaFoldDB" id="A0AAF0CML7"/>
<evidence type="ECO:0000259" key="1">
    <source>
        <dbReference type="PROSITE" id="PS51352"/>
    </source>
</evidence>
<evidence type="ECO:0000313" key="2">
    <source>
        <dbReference type="EMBL" id="WED63215.1"/>
    </source>
</evidence>
<dbReference type="Gene3D" id="3.40.30.10">
    <property type="entry name" value="Glutaredoxin"/>
    <property type="match status" value="1"/>
</dbReference>
<dbReference type="InterPro" id="IPR036249">
    <property type="entry name" value="Thioredoxin-like_sf"/>
</dbReference>
<evidence type="ECO:0000313" key="3">
    <source>
        <dbReference type="Proteomes" id="UP001218638"/>
    </source>
</evidence>
<gene>
    <name evidence="2" type="ORF">PXH66_12835</name>
</gene>
<proteinExistence type="predicted"/>
<dbReference type="SUPFAM" id="SSF52833">
    <property type="entry name" value="Thioredoxin-like"/>
    <property type="match status" value="1"/>
</dbReference>
<dbReference type="InterPro" id="IPR013766">
    <property type="entry name" value="Thioredoxin_domain"/>
</dbReference>
<dbReference type="PANTHER" id="PTHR32234">
    <property type="entry name" value="THIOL:DISULFIDE INTERCHANGE PROTEIN DSBD"/>
    <property type="match status" value="1"/>
</dbReference>
<sequence>MIHRLLLLNTVLAIGLTAAEYPKMGPDIYDTTADAQVDIAAALTTARAEGKHVMLDFGANWCVWCHRLHQLFTKDDTVATALDQNFVVVMVDVNKRNGPARNAATVARYNDPTQHGLPVLVVLDADGKILTTQETGALEAGPAHDPTKVMAFLRQWGPGR</sequence>
<dbReference type="PANTHER" id="PTHR32234:SF0">
    <property type="entry name" value="THIOL:DISULFIDE INTERCHANGE PROTEIN DSBD"/>
    <property type="match status" value="1"/>
</dbReference>
<dbReference type="Proteomes" id="UP001218638">
    <property type="component" value="Chromosome"/>
</dbReference>
<dbReference type="EMBL" id="CP119075">
    <property type="protein sequence ID" value="WED63215.1"/>
    <property type="molecule type" value="Genomic_DNA"/>
</dbReference>
<dbReference type="RefSeq" id="WP_330928567.1">
    <property type="nucleotide sequence ID" value="NZ_CP119075.1"/>
</dbReference>
<accession>A0AAF0CML7</accession>
<dbReference type="KEGG" id="slom:PXH66_12835"/>
<reference evidence="2" key="1">
    <citation type="submission" date="2023-03" db="EMBL/GenBank/DDBJ databases">
        <title>Lomoglobus Profundus gen. nov., sp. nov., a novel member of the phylum Verrucomicrobia, isolated from deep-marine sediment of South China Sea.</title>
        <authorList>
            <person name="Ahmad T."/>
            <person name="Ishaq S.E."/>
            <person name="Wang F."/>
        </authorList>
    </citation>
    <scope>NUCLEOTIDE SEQUENCE</scope>
    <source>
        <strain evidence="2">LMO-M01</strain>
    </source>
</reference>
<dbReference type="GO" id="GO:0045454">
    <property type="term" value="P:cell redox homeostasis"/>
    <property type="evidence" value="ECO:0007669"/>
    <property type="project" value="TreeGrafter"/>
</dbReference>
<protein>
    <submittedName>
        <fullName evidence="2">Thioredoxin family protein</fullName>
    </submittedName>
</protein>
<name>A0AAF0CML7_9BACT</name>
<organism evidence="2 3">
    <name type="scientific">Synoicihabitans lomoniglobus</name>
    <dbReference type="NCBI Taxonomy" id="2909285"/>
    <lineage>
        <taxon>Bacteria</taxon>
        <taxon>Pseudomonadati</taxon>
        <taxon>Verrucomicrobiota</taxon>
        <taxon>Opitutia</taxon>
        <taxon>Opitutales</taxon>
        <taxon>Opitutaceae</taxon>
        <taxon>Synoicihabitans</taxon>
    </lineage>
</organism>